<evidence type="ECO:0000256" key="1">
    <source>
        <dbReference type="ARBA" id="ARBA00022692"/>
    </source>
</evidence>
<keyword evidence="4 6" id="KW-0472">Membrane</keyword>
<keyword evidence="5" id="KW-0968">Cytoplasmic vesicle</keyword>
<keyword evidence="8" id="KW-1185">Reference proteome</keyword>
<keyword evidence="1 6" id="KW-0812">Transmembrane</keyword>
<reference evidence="7" key="1">
    <citation type="journal article" date="2021" name="Sci. Rep.">
        <title>Diploid genomic architecture of Nitzschia inconspicua, an elite biomass production diatom.</title>
        <authorList>
            <person name="Oliver A."/>
            <person name="Podell S."/>
            <person name="Pinowska A."/>
            <person name="Traller J.C."/>
            <person name="Smith S.R."/>
            <person name="McClure R."/>
            <person name="Beliaev A."/>
            <person name="Bohutskyi P."/>
            <person name="Hill E.A."/>
            <person name="Rabines A."/>
            <person name="Zheng H."/>
            <person name="Allen L.Z."/>
            <person name="Kuo A."/>
            <person name="Grigoriev I.V."/>
            <person name="Allen A.E."/>
            <person name="Hazlebeck D."/>
            <person name="Allen E.E."/>
        </authorList>
    </citation>
    <scope>NUCLEOTIDE SEQUENCE</scope>
    <source>
        <strain evidence="7">Hildebrandi</strain>
    </source>
</reference>
<keyword evidence="3 6" id="KW-1133">Transmembrane helix</keyword>
<keyword evidence="2" id="KW-0256">Endoplasmic reticulum</keyword>
<protein>
    <submittedName>
        <fullName evidence="7">VMA21-like domain containing protein</fullName>
    </submittedName>
</protein>
<dbReference type="GO" id="GO:0070072">
    <property type="term" value="P:vacuolar proton-transporting V-type ATPase complex assembly"/>
    <property type="evidence" value="ECO:0007669"/>
    <property type="project" value="InterPro"/>
</dbReference>
<comment type="caution">
    <text evidence="7">The sequence shown here is derived from an EMBL/GenBank/DDBJ whole genome shotgun (WGS) entry which is preliminary data.</text>
</comment>
<evidence type="ECO:0000256" key="3">
    <source>
        <dbReference type="ARBA" id="ARBA00022989"/>
    </source>
</evidence>
<gene>
    <name evidence="7" type="ORF">IV203_029511</name>
</gene>
<dbReference type="GO" id="GO:0031410">
    <property type="term" value="C:cytoplasmic vesicle"/>
    <property type="evidence" value="ECO:0007669"/>
    <property type="project" value="UniProtKB-KW"/>
</dbReference>
<evidence type="ECO:0000256" key="4">
    <source>
        <dbReference type="ARBA" id="ARBA00023136"/>
    </source>
</evidence>
<evidence type="ECO:0000313" key="7">
    <source>
        <dbReference type="EMBL" id="KAG7366841.1"/>
    </source>
</evidence>
<feature type="transmembrane region" description="Helical" evidence="6">
    <location>
        <begin position="49"/>
        <end position="70"/>
    </location>
</feature>
<accession>A0A9K3LUE9</accession>
<dbReference type="Proteomes" id="UP000693970">
    <property type="component" value="Unassembled WGS sequence"/>
</dbReference>
<feature type="transmembrane region" description="Helical" evidence="6">
    <location>
        <begin position="20"/>
        <end position="37"/>
    </location>
</feature>
<evidence type="ECO:0000313" key="8">
    <source>
        <dbReference type="Proteomes" id="UP000693970"/>
    </source>
</evidence>
<dbReference type="AlphaFoldDB" id="A0A9K3LUE9"/>
<sequence>MGFSALLHPQNKETGQKLGIATALMFTLPLVAFYISMKVFEHKPSPENWAGAVAIVVTNIIVGGYCYIAYIEDRDDLNDEDGPRKGASKQRVD</sequence>
<proteinExistence type="predicted"/>
<evidence type="ECO:0000256" key="2">
    <source>
        <dbReference type="ARBA" id="ARBA00022824"/>
    </source>
</evidence>
<dbReference type="EMBL" id="JAGRRH010000007">
    <property type="protein sequence ID" value="KAG7366841.1"/>
    <property type="molecule type" value="Genomic_DNA"/>
</dbReference>
<name>A0A9K3LUE9_9STRA</name>
<evidence type="ECO:0000256" key="5">
    <source>
        <dbReference type="ARBA" id="ARBA00023329"/>
    </source>
</evidence>
<dbReference type="Pfam" id="PF09446">
    <property type="entry name" value="VMA21"/>
    <property type="match status" value="1"/>
</dbReference>
<dbReference type="InterPro" id="IPR019013">
    <property type="entry name" value="Vma21"/>
</dbReference>
<reference evidence="7" key="2">
    <citation type="submission" date="2021-04" db="EMBL/GenBank/DDBJ databases">
        <authorList>
            <person name="Podell S."/>
        </authorList>
    </citation>
    <scope>NUCLEOTIDE SEQUENCE</scope>
    <source>
        <strain evidence="7">Hildebrandi</strain>
    </source>
</reference>
<organism evidence="7 8">
    <name type="scientific">Nitzschia inconspicua</name>
    <dbReference type="NCBI Taxonomy" id="303405"/>
    <lineage>
        <taxon>Eukaryota</taxon>
        <taxon>Sar</taxon>
        <taxon>Stramenopiles</taxon>
        <taxon>Ochrophyta</taxon>
        <taxon>Bacillariophyta</taxon>
        <taxon>Bacillariophyceae</taxon>
        <taxon>Bacillariophycidae</taxon>
        <taxon>Bacillariales</taxon>
        <taxon>Bacillariaceae</taxon>
        <taxon>Nitzschia</taxon>
    </lineage>
</organism>
<dbReference type="OrthoDB" id="35814at2759"/>
<evidence type="ECO:0000256" key="6">
    <source>
        <dbReference type="SAM" id="Phobius"/>
    </source>
</evidence>